<dbReference type="Gene3D" id="3.30.260.10">
    <property type="entry name" value="TCP-1-like chaperonin intermediate domain"/>
    <property type="match status" value="1"/>
</dbReference>
<keyword evidence="9" id="KW-1185">Reference proteome</keyword>
<comment type="subunit">
    <text evidence="3">Component of the T-complex protein 1 (TCP1) complex.</text>
</comment>
<dbReference type="PROSITE" id="PS00751">
    <property type="entry name" value="TCP1_2"/>
    <property type="match status" value="1"/>
</dbReference>
<evidence type="ECO:0000256" key="5">
    <source>
        <dbReference type="ARBA" id="ARBA00022840"/>
    </source>
</evidence>
<dbReference type="GO" id="GO:0005832">
    <property type="term" value="C:chaperonin-containing T-complex"/>
    <property type="evidence" value="ECO:0007669"/>
    <property type="project" value="UniProtKB-ARBA"/>
</dbReference>
<dbReference type="OrthoDB" id="10248520at2759"/>
<dbReference type="Proteomes" id="UP000011185">
    <property type="component" value="Unassembled WGS sequence"/>
</dbReference>
<keyword evidence="4 7" id="KW-0547">Nucleotide-binding</keyword>
<dbReference type="PROSITE" id="PS00750">
    <property type="entry name" value="TCP1_1"/>
    <property type="match status" value="1"/>
</dbReference>
<dbReference type="AlphaFoldDB" id="L7JV86"/>
<dbReference type="Gene3D" id="1.10.560.10">
    <property type="entry name" value="GroEL-like equatorial domain"/>
    <property type="match status" value="1"/>
</dbReference>
<dbReference type="InterPro" id="IPR002194">
    <property type="entry name" value="Chaperonin_TCP-1_CS"/>
</dbReference>
<name>L7JV86_TRAHO</name>
<dbReference type="EMBL" id="JH993966">
    <property type="protein sequence ID" value="ELQ75398.1"/>
    <property type="molecule type" value="Genomic_DNA"/>
</dbReference>
<dbReference type="PRINTS" id="PR00304">
    <property type="entry name" value="TCOMPLEXTCP1"/>
</dbReference>
<dbReference type="InterPro" id="IPR027413">
    <property type="entry name" value="GROEL-like_equatorial_sf"/>
</dbReference>
<keyword evidence="5 7" id="KW-0067">ATP-binding</keyword>
<keyword evidence="6 7" id="KW-0143">Chaperone</keyword>
<sequence length="230" mass="25550">MEEIQVNTIEAQDTREGIPQVLSNIDSWNAIADSLKTTLGPYGRDKMFLINDEILITNDGATILKNMKIEHPAGRLLAAISESQDKEVGDGTTSVVLLACGILEHLKPLVKDSLDIKFMKNTLQEIQEKCLKKLEDCKIGFNDDLFYSIAQTSLTSKILKYDKCSFAKMIVDTLKGIEDIDDTRLIGIKKVSGGSISDSEMVDGVAFEKCFTYAGYEQQPKKLQILKYSA</sequence>
<dbReference type="PANTHER" id="PTHR11353">
    <property type="entry name" value="CHAPERONIN"/>
    <property type="match status" value="1"/>
</dbReference>
<evidence type="ECO:0000313" key="9">
    <source>
        <dbReference type="Proteomes" id="UP000011185"/>
    </source>
</evidence>
<reference evidence="8 9" key="1">
    <citation type="journal article" date="2012" name="PLoS Pathog.">
        <title>The genome of the obligate intracellular parasite Trachipleistophora hominis: new insights into microsporidian genome dynamics and reductive evolution.</title>
        <authorList>
            <person name="Heinz E."/>
            <person name="Williams T.A."/>
            <person name="Nakjang S."/>
            <person name="Noel C.J."/>
            <person name="Swan D.C."/>
            <person name="Goldberg A.V."/>
            <person name="Harris S.R."/>
            <person name="Weinmaier T."/>
            <person name="Markert S."/>
            <person name="Becher D."/>
            <person name="Bernhardt J."/>
            <person name="Dagan T."/>
            <person name="Hacker C."/>
            <person name="Lucocq J.M."/>
            <person name="Schweder T."/>
            <person name="Rattei T."/>
            <person name="Hall N."/>
            <person name="Hirt R.P."/>
            <person name="Embley T.M."/>
        </authorList>
    </citation>
    <scope>NUCLEOTIDE SEQUENCE [LARGE SCALE GENOMIC DNA]</scope>
</reference>
<evidence type="ECO:0000256" key="7">
    <source>
        <dbReference type="RuleBase" id="RU004187"/>
    </source>
</evidence>
<evidence type="ECO:0000256" key="6">
    <source>
        <dbReference type="ARBA" id="ARBA00023186"/>
    </source>
</evidence>
<protein>
    <submittedName>
        <fullName evidence="8">Chaperonin complex component, TCP-1 eta subunit (CCT7)</fullName>
    </submittedName>
</protein>
<dbReference type="InterPro" id="IPR027409">
    <property type="entry name" value="GroEL-like_apical_dom_sf"/>
</dbReference>
<dbReference type="VEuPathDB" id="MicrosporidiaDB:THOM_1696"/>
<comment type="function">
    <text evidence="1">Molecular chaperone; assists the folding of proteins upon ATP hydrolysis.</text>
</comment>
<comment type="similarity">
    <text evidence="2 7">Belongs to the TCP-1 chaperonin family.</text>
</comment>
<evidence type="ECO:0000313" key="8">
    <source>
        <dbReference type="EMBL" id="ELQ75398.1"/>
    </source>
</evidence>
<evidence type="ECO:0000256" key="3">
    <source>
        <dbReference type="ARBA" id="ARBA00011381"/>
    </source>
</evidence>
<dbReference type="GO" id="GO:0005524">
    <property type="term" value="F:ATP binding"/>
    <property type="evidence" value="ECO:0007669"/>
    <property type="project" value="UniProtKB-KW"/>
</dbReference>
<accession>L7JV86</accession>
<dbReference type="GO" id="GO:0016887">
    <property type="term" value="F:ATP hydrolysis activity"/>
    <property type="evidence" value="ECO:0007669"/>
    <property type="project" value="InterPro"/>
</dbReference>
<dbReference type="InParanoid" id="L7JV86"/>
<dbReference type="SUPFAM" id="SSF48592">
    <property type="entry name" value="GroEL equatorial domain-like"/>
    <property type="match status" value="1"/>
</dbReference>
<dbReference type="InterPro" id="IPR027410">
    <property type="entry name" value="TCP-1-like_intermed_sf"/>
</dbReference>
<dbReference type="GO" id="GO:0051082">
    <property type="term" value="F:unfolded protein binding"/>
    <property type="evidence" value="ECO:0007669"/>
    <property type="project" value="InterPro"/>
</dbReference>
<dbReference type="InterPro" id="IPR002423">
    <property type="entry name" value="Cpn60/GroEL/TCP-1"/>
</dbReference>
<organism evidence="8 9">
    <name type="scientific">Trachipleistophora hominis</name>
    <name type="common">Microsporidian parasite</name>
    <dbReference type="NCBI Taxonomy" id="72359"/>
    <lineage>
        <taxon>Eukaryota</taxon>
        <taxon>Fungi</taxon>
        <taxon>Fungi incertae sedis</taxon>
        <taxon>Microsporidia</taxon>
        <taxon>Pleistophoridae</taxon>
        <taxon>Trachipleistophora</taxon>
    </lineage>
</organism>
<gene>
    <name evidence="8" type="ORF">THOM_1696</name>
</gene>
<dbReference type="SUPFAM" id="SSF54849">
    <property type="entry name" value="GroEL-intermediate domain like"/>
    <property type="match status" value="1"/>
</dbReference>
<dbReference type="STRING" id="72359.L7JV86"/>
<evidence type="ECO:0000256" key="4">
    <source>
        <dbReference type="ARBA" id="ARBA00022741"/>
    </source>
</evidence>
<evidence type="ECO:0000256" key="1">
    <source>
        <dbReference type="ARBA" id="ARBA00002912"/>
    </source>
</evidence>
<evidence type="ECO:0000256" key="2">
    <source>
        <dbReference type="ARBA" id="ARBA00008020"/>
    </source>
</evidence>
<dbReference type="PROSITE" id="PS00995">
    <property type="entry name" value="TCP1_3"/>
    <property type="match status" value="1"/>
</dbReference>
<proteinExistence type="inferred from homology"/>
<dbReference type="Gene3D" id="3.50.7.10">
    <property type="entry name" value="GroEL"/>
    <property type="match status" value="1"/>
</dbReference>
<dbReference type="HOGENOM" id="CLU_008891_2_0_1"/>
<dbReference type="GO" id="GO:0140662">
    <property type="term" value="F:ATP-dependent protein folding chaperone"/>
    <property type="evidence" value="ECO:0007669"/>
    <property type="project" value="InterPro"/>
</dbReference>
<dbReference type="InterPro" id="IPR017998">
    <property type="entry name" value="Chaperone_TCP-1"/>
</dbReference>
<dbReference type="Pfam" id="PF00118">
    <property type="entry name" value="Cpn60_TCP1"/>
    <property type="match status" value="1"/>
</dbReference>